<keyword evidence="1" id="KW-0233">DNA recombination</keyword>
<sequence length="353" mass="40692">RCDSKKLDGGDKDPNEMRNGYGHAQKMRAAATFGFGRMYGKGRAPWHESEVTGEMVGNPSVSEMVSGYMVSLRRRKVQSGEEQTSARAITPELIGKLWDFNHREENWAIRKYAPGQRGEKQSNSWGGPRFRRALHLAYTLAFACLLRVDEVLKIQSHDIEIMEDQETLKVTLPFRKTNQFGHIQPFFIKKFPEELKHLCPVRAYAEWVVQTNINEGFVFRKMSSGDRHSADSTKHMVCEFIFISQTHSDTHQSSEQFLAAFRNNLLDIGIDPSPYGTHSFRRGGCQWLSVDLRWPIRKICEWGGWSTDFSYMTIVKYLISWNDDPRQPRESFFDMNRAPIVACRLCGRTCECS</sequence>
<accession>A0A6A4H459</accession>
<feature type="non-terminal residue" evidence="3">
    <location>
        <position position="1"/>
    </location>
</feature>
<dbReference type="InterPro" id="IPR013762">
    <property type="entry name" value="Integrase-like_cat_sf"/>
</dbReference>
<evidence type="ECO:0000256" key="2">
    <source>
        <dbReference type="SAM" id="MobiDB-lite"/>
    </source>
</evidence>
<dbReference type="Gene3D" id="1.10.443.10">
    <property type="entry name" value="Intergrase catalytic core"/>
    <property type="match status" value="1"/>
</dbReference>
<protein>
    <submittedName>
        <fullName evidence="3">DNA breaking-rejoining enzyme</fullName>
    </submittedName>
</protein>
<dbReference type="Proteomes" id="UP000799118">
    <property type="component" value="Unassembled WGS sequence"/>
</dbReference>
<dbReference type="InterPro" id="IPR011010">
    <property type="entry name" value="DNA_brk_join_enz"/>
</dbReference>
<dbReference type="PANTHER" id="PTHR34605:SF3">
    <property type="entry name" value="P CELL-TYPE AGGLUTINATION PROTEIN MAP4-LIKE-RELATED"/>
    <property type="match status" value="1"/>
</dbReference>
<feature type="region of interest" description="Disordered" evidence="2">
    <location>
        <begin position="1"/>
        <end position="20"/>
    </location>
</feature>
<evidence type="ECO:0000313" key="4">
    <source>
        <dbReference type="Proteomes" id="UP000799118"/>
    </source>
</evidence>
<dbReference type="EMBL" id="ML769603">
    <property type="protein sequence ID" value="KAE9392154.1"/>
    <property type="molecule type" value="Genomic_DNA"/>
</dbReference>
<reference evidence="3" key="1">
    <citation type="journal article" date="2019" name="Environ. Microbiol.">
        <title>Fungal ecological strategies reflected in gene transcription - a case study of two litter decomposers.</title>
        <authorList>
            <person name="Barbi F."/>
            <person name="Kohler A."/>
            <person name="Barry K."/>
            <person name="Baskaran P."/>
            <person name="Daum C."/>
            <person name="Fauchery L."/>
            <person name="Ihrmark K."/>
            <person name="Kuo A."/>
            <person name="LaButti K."/>
            <person name="Lipzen A."/>
            <person name="Morin E."/>
            <person name="Grigoriev I.V."/>
            <person name="Henrissat B."/>
            <person name="Lindahl B."/>
            <person name="Martin F."/>
        </authorList>
    </citation>
    <scope>NUCLEOTIDE SEQUENCE</scope>
    <source>
        <strain evidence="3">JB14</strain>
    </source>
</reference>
<dbReference type="InterPro" id="IPR052925">
    <property type="entry name" value="Phage_Integrase-like_Recomb"/>
</dbReference>
<evidence type="ECO:0000256" key="1">
    <source>
        <dbReference type="ARBA" id="ARBA00023172"/>
    </source>
</evidence>
<evidence type="ECO:0000313" key="3">
    <source>
        <dbReference type="EMBL" id="KAE9392154.1"/>
    </source>
</evidence>
<name>A0A6A4H459_9AGAR</name>
<proteinExistence type="predicted"/>
<keyword evidence="4" id="KW-1185">Reference proteome</keyword>
<dbReference type="GO" id="GO:0015074">
    <property type="term" value="P:DNA integration"/>
    <property type="evidence" value="ECO:0007669"/>
    <property type="project" value="InterPro"/>
</dbReference>
<dbReference type="OrthoDB" id="3163890at2759"/>
<dbReference type="SUPFAM" id="SSF56349">
    <property type="entry name" value="DNA breaking-rejoining enzymes"/>
    <property type="match status" value="1"/>
</dbReference>
<dbReference type="GO" id="GO:0003677">
    <property type="term" value="F:DNA binding"/>
    <property type="evidence" value="ECO:0007669"/>
    <property type="project" value="InterPro"/>
</dbReference>
<gene>
    <name evidence="3" type="ORF">BT96DRAFT_831002</name>
</gene>
<organism evidence="3 4">
    <name type="scientific">Gymnopus androsaceus JB14</name>
    <dbReference type="NCBI Taxonomy" id="1447944"/>
    <lineage>
        <taxon>Eukaryota</taxon>
        <taxon>Fungi</taxon>
        <taxon>Dikarya</taxon>
        <taxon>Basidiomycota</taxon>
        <taxon>Agaricomycotina</taxon>
        <taxon>Agaricomycetes</taxon>
        <taxon>Agaricomycetidae</taxon>
        <taxon>Agaricales</taxon>
        <taxon>Marasmiineae</taxon>
        <taxon>Omphalotaceae</taxon>
        <taxon>Gymnopus</taxon>
    </lineage>
</organism>
<dbReference type="PANTHER" id="PTHR34605">
    <property type="entry name" value="PHAGE_INTEGRASE DOMAIN-CONTAINING PROTEIN"/>
    <property type="match status" value="1"/>
</dbReference>
<dbReference type="GO" id="GO:0006310">
    <property type="term" value="P:DNA recombination"/>
    <property type="evidence" value="ECO:0007669"/>
    <property type="project" value="UniProtKB-KW"/>
</dbReference>
<feature type="compositionally biased region" description="Basic and acidic residues" evidence="2">
    <location>
        <begin position="1"/>
        <end position="16"/>
    </location>
</feature>
<dbReference type="AlphaFoldDB" id="A0A6A4H459"/>